<protein>
    <recommendedName>
        <fullName evidence="2">exopolyphosphatase</fullName>
        <ecNumber evidence="2">3.6.1.11</ecNumber>
    </recommendedName>
</protein>
<dbReference type="EC" id="3.6.1.11" evidence="2"/>
<gene>
    <name evidence="8" type="primary">ppx</name>
    <name evidence="8" type="ORF">ACFPPC_19805</name>
</gene>
<dbReference type="Gene3D" id="3.30.420.150">
    <property type="entry name" value="Exopolyphosphatase. Domain 2"/>
    <property type="match status" value="1"/>
</dbReference>
<keyword evidence="9" id="KW-1185">Reference proteome</keyword>
<reference evidence="9" key="1">
    <citation type="journal article" date="2019" name="Int. J. Syst. Evol. Microbiol.">
        <title>The Global Catalogue of Microorganisms (GCM) 10K type strain sequencing project: providing services to taxonomists for standard genome sequencing and annotation.</title>
        <authorList>
            <consortium name="The Broad Institute Genomics Platform"/>
            <consortium name="The Broad Institute Genome Sequencing Center for Infectious Disease"/>
            <person name="Wu L."/>
            <person name="Ma J."/>
        </authorList>
    </citation>
    <scope>NUCLEOTIDE SEQUENCE [LARGE SCALE GENOMIC DNA]</scope>
    <source>
        <strain evidence="9">CGMCC 1.16326</strain>
    </source>
</reference>
<evidence type="ECO:0000256" key="5">
    <source>
        <dbReference type="SAM" id="MobiDB-lite"/>
    </source>
</evidence>
<feature type="domain" description="Ppx/GppA phosphatase N-terminal" evidence="6">
    <location>
        <begin position="48"/>
        <end position="325"/>
    </location>
</feature>
<dbReference type="Pfam" id="PF02541">
    <property type="entry name" value="Ppx-GppA"/>
    <property type="match status" value="1"/>
</dbReference>
<evidence type="ECO:0000256" key="2">
    <source>
        <dbReference type="ARBA" id="ARBA00012451"/>
    </source>
</evidence>
<comment type="caution">
    <text evidence="8">The sequence shown here is derived from an EMBL/GenBank/DDBJ whole genome shotgun (WGS) entry which is preliminary data.</text>
</comment>
<proteinExistence type="inferred from homology"/>
<dbReference type="PANTHER" id="PTHR30005:SF0">
    <property type="entry name" value="RETROGRADE REGULATION PROTEIN 2"/>
    <property type="match status" value="1"/>
</dbReference>
<organism evidence="8 9">
    <name type="scientific">Bosea vestrisii</name>
    <dbReference type="NCBI Taxonomy" id="151416"/>
    <lineage>
        <taxon>Bacteria</taxon>
        <taxon>Pseudomonadati</taxon>
        <taxon>Pseudomonadota</taxon>
        <taxon>Alphaproteobacteria</taxon>
        <taxon>Hyphomicrobiales</taxon>
        <taxon>Boseaceae</taxon>
        <taxon>Bosea</taxon>
    </lineage>
</organism>
<comment type="catalytic activity">
    <reaction evidence="4">
        <text>[phosphate](n) + H2O = [phosphate](n-1) + phosphate + H(+)</text>
        <dbReference type="Rhea" id="RHEA:21528"/>
        <dbReference type="Rhea" id="RHEA-COMP:9859"/>
        <dbReference type="Rhea" id="RHEA-COMP:14279"/>
        <dbReference type="ChEBI" id="CHEBI:15377"/>
        <dbReference type="ChEBI" id="CHEBI:15378"/>
        <dbReference type="ChEBI" id="CHEBI:16838"/>
        <dbReference type="ChEBI" id="CHEBI:43474"/>
        <dbReference type="EC" id="3.6.1.11"/>
    </reaction>
</comment>
<evidence type="ECO:0000259" key="6">
    <source>
        <dbReference type="Pfam" id="PF02541"/>
    </source>
</evidence>
<dbReference type="PANTHER" id="PTHR30005">
    <property type="entry name" value="EXOPOLYPHOSPHATASE"/>
    <property type="match status" value="1"/>
</dbReference>
<dbReference type="InterPro" id="IPR043129">
    <property type="entry name" value="ATPase_NBD"/>
</dbReference>
<dbReference type="InterPro" id="IPR003695">
    <property type="entry name" value="Ppx_GppA_N"/>
</dbReference>
<dbReference type="SUPFAM" id="SSF53067">
    <property type="entry name" value="Actin-like ATPase domain"/>
    <property type="match status" value="2"/>
</dbReference>
<dbReference type="Pfam" id="PF21697">
    <property type="entry name" value="Ppx_C"/>
    <property type="match status" value="1"/>
</dbReference>
<dbReference type="Gene3D" id="1.10.3210.10">
    <property type="entry name" value="Hypothetical protein af1432"/>
    <property type="match status" value="1"/>
</dbReference>
<name>A0ABW0HE50_9HYPH</name>
<evidence type="ECO:0000256" key="1">
    <source>
        <dbReference type="ARBA" id="ARBA00007125"/>
    </source>
</evidence>
<dbReference type="InterPro" id="IPR022371">
    <property type="entry name" value="Exopolyphosphatase"/>
</dbReference>
<dbReference type="Gene3D" id="3.30.420.40">
    <property type="match status" value="1"/>
</dbReference>
<evidence type="ECO:0000256" key="4">
    <source>
        <dbReference type="ARBA" id="ARBA00047607"/>
    </source>
</evidence>
<evidence type="ECO:0000313" key="8">
    <source>
        <dbReference type="EMBL" id="MFC5394887.1"/>
    </source>
</evidence>
<dbReference type="CDD" id="cd24052">
    <property type="entry name" value="ASKHA_NBD_HpPPX-GppA-like"/>
    <property type="match status" value="1"/>
</dbReference>
<dbReference type="Proteomes" id="UP001596104">
    <property type="component" value="Unassembled WGS sequence"/>
</dbReference>
<evidence type="ECO:0000259" key="7">
    <source>
        <dbReference type="Pfam" id="PF21697"/>
    </source>
</evidence>
<dbReference type="RefSeq" id="WP_377010482.1">
    <property type="nucleotide sequence ID" value="NZ_JBHSLV010000033.1"/>
</dbReference>
<dbReference type="GO" id="GO:0004309">
    <property type="term" value="F:exopolyphosphatase activity"/>
    <property type="evidence" value="ECO:0007669"/>
    <property type="project" value="UniProtKB-EC"/>
</dbReference>
<dbReference type="EMBL" id="JBHSLV010000033">
    <property type="protein sequence ID" value="MFC5394887.1"/>
    <property type="molecule type" value="Genomic_DNA"/>
</dbReference>
<evidence type="ECO:0000313" key="9">
    <source>
        <dbReference type="Proteomes" id="UP001596104"/>
    </source>
</evidence>
<feature type="region of interest" description="Disordered" evidence="5">
    <location>
        <begin position="1"/>
        <end position="26"/>
    </location>
</feature>
<sequence>MENLSRVRAREASPAAPARRPEQASGRLSVGDTVAIIDIGSNSVRLVVYEDLSRAPAQVFNEKEMAGLGRQVASTGMLAQDAIDKALSALVRFRILCEAMHVGQLRVIATAAARYASNGPDFIARAEAAVGQPIELISGDREAYLSALGVISGFDQPHGVVGDLGGGSLELISVDGDKVGDGISLPLGGLALIDRSGNSMKAAEKIVRDDLDHHPQLAAMRGRDFYAVGGTWRALATLHQRQSGYPLNVMHGYVVPAREASDFVRLVERADASMLEAIESVSSARRPLLAYGALVLDQIIKRGRPRNVVISANGVREGLLHEQLDQSERSADALLRGAEDYNQLRARDPRHAADLIAWTEKLVASAYPHDDPALQRLQLAACLLSDIGWRAHPDYRGEQTLNVIAHASFSGVDHVGRAFLALTAFYRYAGLKASAPAVEGLRRLLTTRTLERVHILAAAFRVAYLISAGMPGILPRAPLTCIDSRLVLRLPDDLKSLASERVTGRLKQLAKLLGREIDIR</sequence>
<accession>A0ABW0HE50</accession>
<evidence type="ECO:0000256" key="3">
    <source>
        <dbReference type="ARBA" id="ARBA00022801"/>
    </source>
</evidence>
<keyword evidence="3 8" id="KW-0378">Hydrolase</keyword>
<dbReference type="SUPFAM" id="SSF109604">
    <property type="entry name" value="HD-domain/PDEase-like"/>
    <property type="match status" value="1"/>
</dbReference>
<dbReference type="NCBIfam" id="TIGR03706">
    <property type="entry name" value="exo_poly_only"/>
    <property type="match status" value="1"/>
</dbReference>
<comment type="similarity">
    <text evidence="1">Belongs to the GppA/Ppx family.</text>
</comment>
<feature type="domain" description="Exopolyphosphatase C-terminal" evidence="7">
    <location>
        <begin position="334"/>
        <end position="518"/>
    </location>
</feature>
<dbReference type="InterPro" id="IPR048951">
    <property type="entry name" value="Ppx_C"/>
</dbReference>
<dbReference type="InterPro" id="IPR050273">
    <property type="entry name" value="GppA/Ppx_hydrolase"/>
</dbReference>